<name>E3NMY1_CAERE</name>
<protein>
    <submittedName>
        <fullName evidence="1">Uncharacterized protein</fullName>
    </submittedName>
</protein>
<evidence type="ECO:0000313" key="1">
    <source>
        <dbReference type="EMBL" id="EFP09082.1"/>
    </source>
</evidence>
<evidence type="ECO:0000313" key="2">
    <source>
        <dbReference type="Proteomes" id="UP000008281"/>
    </source>
</evidence>
<dbReference type="HOGENOM" id="CLU_3368973_0_0_1"/>
<reference evidence="1" key="1">
    <citation type="submission" date="2007-07" db="EMBL/GenBank/DDBJ databases">
        <title>PCAP assembly of the Caenorhabditis remanei genome.</title>
        <authorList>
            <consortium name="The Caenorhabditis remanei Sequencing Consortium"/>
            <person name="Wilson R.K."/>
        </authorList>
    </citation>
    <scope>NUCLEOTIDE SEQUENCE [LARGE SCALE GENOMIC DNA]</scope>
    <source>
        <strain evidence="1">PB4641</strain>
    </source>
</reference>
<gene>
    <name evidence="1" type="ORF">CRE_23790</name>
</gene>
<dbReference type="InParanoid" id="E3NMY1"/>
<dbReference type="EMBL" id="DS269124">
    <property type="protein sequence ID" value="EFP09082.1"/>
    <property type="molecule type" value="Genomic_DNA"/>
</dbReference>
<sequence>MAAVSMAAVKELPRTHWSRLRATSRRPSRSCVSRV</sequence>
<keyword evidence="2" id="KW-1185">Reference proteome</keyword>
<organism evidence="2">
    <name type="scientific">Caenorhabditis remanei</name>
    <name type="common">Caenorhabditis vulgaris</name>
    <dbReference type="NCBI Taxonomy" id="31234"/>
    <lineage>
        <taxon>Eukaryota</taxon>
        <taxon>Metazoa</taxon>
        <taxon>Ecdysozoa</taxon>
        <taxon>Nematoda</taxon>
        <taxon>Chromadorea</taxon>
        <taxon>Rhabditida</taxon>
        <taxon>Rhabditina</taxon>
        <taxon>Rhabditomorpha</taxon>
        <taxon>Rhabditoidea</taxon>
        <taxon>Rhabditidae</taxon>
        <taxon>Peloderinae</taxon>
        <taxon>Caenorhabditis</taxon>
    </lineage>
</organism>
<dbReference type="Proteomes" id="UP000008281">
    <property type="component" value="Unassembled WGS sequence"/>
</dbReference>
<accession>E3NMY1</accession>
<proteinExistence type="predicted"/>
<dbReference type="AlphaFoldDB" id="E3NMY1"/>